<proteinExistence type="predicted"/>
<dbReference type="Proteomes" id="UP000679312">
    <property type="component" value="Chromosome"/>
</dbReference>
<gene>
    <name evidence="1" type="ORF">HQ399_20635</name>
</gene>
<organism evidence="1 2">
    <name type="scientific">Aeromonas jandaei</name>
    <dbReference type="NCBI Taxonomy" id="650"/>
    <lineage>
        <taxon>Bacteria</taxon>
        <taxon>Pseudomonadati</taxon>
        <taxon>Pseudomonadota</taxon>
        <taxon>Gammaproteobacteria</taxon>
        <taxon>Aeromonadales</taxon>
        <taxon>Aeromonadaceae</taxon>
        <taxon>Aeromonas</taxon>
    </lineage>
</organism>
<sequence length="56" mass="6011">MSNKNDAKMLMAVTFIFAKQPVCGHSKPSLCIKLLLCGGYIKQGDVVMRAGVAVRA</sequence>
<name>A0ABD7EVJ2_AERJA</name>
<dbReference type="RefSeq" id="WP_215802250.1">
    <property type="nucleotide sequence ID" value="NZ_CP053881.1"/>
</dbReference>
<evidence type="ECO:0000313" key="1">
    <source>
        <dbReference type="EMBL" id="QWL64476.1"/>
    </source>
</evidence>
<dbReference type="AlphaFoldDB" id="A0ABD7EVJ2"/>
<accession>A0ABD7EVJ2</accession>
<protein>
    <submittedName>
        <fullName evidence="1">Uncharacterized protein</fullName>
    </submittedName>
</protein>
<evidence type="ECO:0000313" key="2">
    <source>
        <dbReference type="Proteomes" id="UP000679312"/>
    </source>
</evidence>
<reference evidence="1 2" key="1">
    <citation type="journal article" date="2021" name="Front. Microbiol.">
        <title>Prevalence and Genetic Analysis of Chromosomal mcr-3/7 in Aeromonas From U.S. Animal-Derived Samples.</title>
        <authorList>
            <person name="Wang Y."/>
            <person name="Hou N."/>
            <person name="Rasooly R."/>
            <person name="Gu Y."/>
            <person name="He X."/>
        </authorList>
    </citation>
    <scope>NUCLEOTIDE SEQUENCE [LARGE SCALE GENOMIC DNA]</scope>
    <source>
        <strain evidence="1 2">4608</strain>
    </source>
</reference>
<dbReference type="EMBL" id="CP053881">
    <property type="protein sequence ID" value="QWL64476.1"/>
    <property type="molecule type" value="Genomic_DNA"/>
</dbReference>